<reference evidence="1 2" key="1">
    <citation type="submission" date="2018-09" db="EMBL/GenBank/DDBJ databases">
        <title>Roseovarius spongiae sp. nov., isolated from a marine sponge.</title>
        <authorList>
            <person name="Zhuang L."/>
            <person name="Luo L."/>
        </authorList>
    </citation>
    <scope>NUCLEOTIDE SEQUENCE [LARGE SCALE GENOMIC DNA]</scope>
    <source>
        <strain evidence="1 2">HN-E21</strain>
    </source>
</reference>
<protein>
    <submittedName>
        <fullName evidence="1">Uncharacterized protein</fullName>
    </submittedName>
</protein>
<accession>A0A3A8BCD3</accession>
<dbReference type="AlphaFoldDB" id="A0A3A8BCD3"/>
<dbReference type="OrthoDB" id="1425096at2"/>
<sequence length="192" mass="22521">MRIHRAISWIGRAEKESEDPGAAFLFYWIAFNAAYGGERSVFGARDDFETFFLRLQQLDTEGRLYGIVWSTFPGPIRLFLENRYVFAPFWRYHHCDPEAQNWDERFKQARRRFHDALGRRDTVKVLSMLFDRLYVLRNQLIHGGATWNSGTNRDQLRDGAAILRNVVPVMVDLMMDAPRTDWGVPMYPVIEA</sequence>
<evidence type="ECO:0000313" key="2">
    <source>
        <dbReference type="Proteomes" id="UP000281128"/>
    </source>
</evidence>
<organism evidence="1 2">
    <name type="scientific">Roseovarius spongiae</name>
    <dbReference type="NCBI Taxonomy" id="2320272"/>
    <lineage>
        <taxon>Bacteria</taxon>
        <taxon>Pseudomonadati</taxon>
        <taxon>Pseudomonadota</taxon>
        <taxon>Alphaproteobacteria</taxon>
        <taxon>Rhodobacterales</taxon>
        <taxon>Roseobacteraceae</taxon>
        <taxon>Roseovarius</taxon>
    </lineage>
</organism>
<evidence type="ECO:0000313" key="1">
    <source>
        <dbReference type="EMBL" id="RKF17282.1"/>
    </source>
</evidence>
<comment type="caution">
    <text evidence="1">The sequence shown here is derived from an EMBL/GenBank/DDBJ whole genome shotgun (WGS) entry which is preliminary data.</text>
</comment>
<dbReference type="Proteomes" id="UP000281128">
    <property type="component" value="Unassembled WGS sequence"/>
</dbReference>
<dbReference type="EMBL" id="RAPE01000001">
    <property type="protein sequence ID" value="RKF17282.1"/>
    <property type="molecule type" value="Genomic_DNA"/>
</dbReference>
<proteinExistence type="predicted"/>
<keyword evidence="2" id="KW-1185">Reference proteome</keyword>
<name>A0A3A8BCD3_9RHOB</name>
<gene>
    <name evidence="1" type="ORF">D6850_04975</name>
</gene>